<keyword evidence="2 4" id="KW-0238">DNA-binding</keyword>
<feature type="domain" description="HTH tetR-type" evidence="5">
    <location>
        <begin position="19"/>
        <end position="79"/>
    </location>
</feature>
<gene>
    <name evidence="6" type="ORF">E8M01_29245</name>
</gene>
<dbReference type="Pfam" id="PF00440">
    <property type="entry name" value="TetR_N"/>
    <property type="match status" value="1"/>
</dbReference>
<keyword evidence="7" id="KW-1185">Reference proteome</keyword>
<keyword evidence="1" id="KW-0805">Transcription regulation</keyword>
<organism evidence="6 7">
    <name type="scientific">Phreatobacter stygius</name>
    <dbReference type="NCBI Taxonomy" id="1940610"/>
    <lineage>
        <taxon>Bacteria</taxon>
        <taxon>Pseudomonadati</taxon>
        <taxon>Pseudomonadota</taxon>
        <taxon>Alphaproteobacteria</taxon>
        <taxon>Hyphomicrobiales</taxon>
        <taxon>Phreatobacteraceae</taxon>
        <taxon>Phreatobacter</taxon>
    </lineage>
</organism>
<evidence type="ECO:0000313" key="6">
    <source>
        <dbReference type="EMBL" id="QCI67955.1"/>
    </source>
</evidence>
<dbReference type="AlphaFoldDB" id="A0A4D7BB11"/>
<name>A0A4D7BB11_9HYPH</name>
<dbReference type="PANTHER" id="PTHR47506">
    <property type="entry name" value="TRANSCRIPTIONAL REGULATORY PROTEIN"/>
    <property type="match status" value="1"/>
</dbReference>
<dbReference type="Gene3D" id="1.10.357.10">
    <property type="entry name" value="Tetracycline Repressor, domain 2"/>
    <property type="match status" value="1"/>
</dbReference>
<keyword evidence="3" id="KW-0804">Transcription</keyword>
<dbReference type="InterPro" id="IPR009057">
    <property type="entry name" value="Homeodomain-like_sf"/>
</dbReference>
<evidence type="ECO:0000256" key="1">
    <source>
        <dbReference type="ARBA" id="ARBA00023015"/>
    </source>
</evidence>
<dbReference type="Gene3D" id="1.10.10.60">
    <property type="entry name" value="Homeodomain-like"/>
    <property type="match status" value="1"/>
</dbReference>
<dbReference type="SUPFAM" id="SSF48498">
    <property type="entry name" value="Tetracyclin repressor-like, C-terminal domain"/>
    <property type="match status" value="1"/>
</dbReference>
<dbReference type="GO" id="GO:0003677">
    <property type="term" value="F:DNA binding"/>
    <property type="evidence" value="ECO:0007669"/>
    <property type="project" value="UniProtKB-UniRule"/>
</dbReference>
<dbReference type="SUPFAM" id="SSF46689">
    <property type="entry name" value="Homeodomain-like"/>
    <property type="match status" value="1"/>
</dbReference>
<accession>A0A4D7BB11</accession>
<evidence type="ECO:0000256" key="4">
    <source>
        <dbReference type="PROSITE-ProRule" id="PRU00335"/>
    </source>
</evidence>
<proteinExistence type="predicted"/>
<dbReference type="PANTHER" id="PTHR47506:SF10">
    <property type="entry name" value="TRANSCRIPTIONAL REGULATORY PROTEIN"/>
    <property type="match status" value="1"/>
</dbReference>
<evidence type="ECO:0000313" key="7">
    <source>
        <dbReference type="Proteomes" id="UP000298781"/>
    </source>
</evidence>
<evidence type="ECO:0000256" key="2">
    <source>
        <dbReference type="ARBA" id="ARBA00023125"/>
    </source>
</evidence>
<evidence type="ECO:0000256" key="3">
    <source>
        <dbReference type="ARBA" id="ARBA00023163"/>
    </source>
</evidence>
<dbReference type="InterPro" id="IPR001647">
    <property type="entry name" value="HTH_TetR"/>
</dbReference>
<feature type="DNA-binding region" description="H-T-H motif" evidence="4">
    <location>
        <begin position="42"/>
        <end position="61"/>
    </location>
</feature>
<dbReference type="OrthoDB" id="9795242at2"/>
<dbReference type="KEGG" id="pstg:E8M01_29245"/>
<reference evidence="6 7" key="1">
    <citation type="submission" date="2019-04" db="EMBL/GenBank/DDBJ databases">
        <title>Phreatobacter aquaticus sp. nov.</title>
        <authorList>
            <person name="Choi A."/>
        </authorList>
    </citation>
    <scope>NUCLEOTIDE SEQUENCE [LARGE SCALE GENOMIC DNA]</scope>
    <source>
        <strain evidence="6 7">KCTC 52518</strain>
    </source>
</reference>
<dbReference type="InterPro" id="IPR036271">
    <property type="entry name" value="Tet_transcr_reg_TetR-rel_C_sf"/>
</dbReference>
<evidence type="ECO:0000259" key="5">
    <source>
        <dbReference type="PROSITE" id="PS50977"/>
    </source>
</evidence>
<sequence length="207" mass="22097">MTMPMTGSGKPRLAGRPRVVERDEALQRAKDLFWSLGYQRASLPELERATGLQRGSLYALFSDKRELFLEALDLYGREGLATMDATMPAGARRADILAWIRVHAARAHGPAGVRGCFLVETTVEMGPHDPVIAERAAAIFAAMLKRLERALAGAGDAQVPDPEAAARTLLAGLEGLRVFGKAGQSEDEVARAVGVLAATLVPPKPAS</sequence>
<dbReference type="EMBL" id="CP039690">
    <property type="protein sequence ID" value="QCI67955.1"/>
    <property type="molecule type" value="Genomic_DNA"/>
</dbReference>
<dbReference type="Pfam" id="PF16925">
    <property type="entry name" value="TetR_C_13"/>
    <property type="match status" value="1"/>
</dbReference>
<dbReference type="PROSITE" id="PS50977">
    <property type="entry name" value="HTH_TETR_2"/>
    <property type="match status" value="1"/>
</dbReference>
<dbReference type="Proteomes" id="UP000298781">
    <property type="component" value="Chromosome"/>
</dbReference>
<protein>
    <submittedName>
        <fullName evidence="6">TetR/AcrR family transcriptional regulator</fullName>
    </submittedName>
</protein>
<dbReference type="InterPro" id="IPR011075">
    <property type="entry name" value="TetR_C"/>
</dbReference>